<evidence type="ECO:0000313" key="9">
    <source>
        <dbReference type="Proteomes" id="UP000475117"/>
    </source>
</evidence>
<dbReference type="SUPFAM" id="SSF103473">
    <property type="entry name" value="MFS general substrate transporter"/>
    <property type="match status" value="1"/>
</dbReference>
<keyword evidence="3" id="KW-1003">Cell membrane</keyword>
<keyword evidence="9" id="KW-1185">Reference proteome</keyword>
<dbReference type="KEGG" id="soa:G3M56_013585"/>
<organism evidence="8 9">
    <name type="scientific">Sulfuriroseicoccus oceanibius</name>
    <dbReference type="NCBI Taxonomy" id="2707525"/>
    <lineage>
        <taxon>Bacteria</taxon>
        <taxon>Pseudomonadati</taxon>
        <taxon>Verrucomicrobiota</taxon>
        <taxon>Verrucomicrobiia</taxon>
        <taxon>Verrucomicrobiales</taxon>
        <taxon>Verrucomicrobiaceae</taxon>
        <taxon>Sulfuriroseicoccus</taxon>
    </lineage>
</organism>
<feature type="domain" description="Phospholipid/glycerol acyltransferase" evidence="7">
    <location>
        <begin position="453"/>
        <end position="565"/>
    </location>
</feature>
<evidence type="ECO:0000259" key="7">
    <source>
        <dbReference type="SMART" id="SM00563"/>
    </source>
</evidence>
<evidence type="ECO:0000256" key="3">
    <source>
        <dbReference type="ARBA" id="ARBA00022475"/>
    </source>
</evidence>
<evidence type="ECO:0000256" key="5">
    <source>
        <dbReference type="ARBA" id="ARBA00022989"/>
    </source>
</evidence>
<reference evidence="8 9" key="1">
    <citation type="submission" date="2020-12" db="EMBL/GenBank/DDBJ databases">
        <title>Sulforoseuscoccus oceanibium gen. nov., sp. nov., a representative of the phylum Verrucomicrobia with special cytoplasmic membrane, and proposal of Sulforoseuscoccusaceae fam. nov.</title>
        <authorList>
            <person name="Xi F."/>
        </authorList>
    </citation>
    <scope>NUCLEOTIDE SEQUENCE [LARGE SCALE GENOMIC DNA]</scope>
    <source>
        <strain evidence="8 9">T37</strain>
    </source>
</reference>
<dbReference type="PANTHER" id="PTHR43266">
    <property type="entry name" value="MACROLIDE-EFFLUX PROTEIN"/>
    <property type="match status" value="1"/>
</dbReference>
<name>A0A6B3LD69_9BACT</name>
<dbReference type="PANTHER" id="PTHR43266:SF2">
    <property type="entry name" value="MAJOR FACILITATOR SUPERFAMILY (MFS) PROFILE DOMAIN-CONTAINING PROTEIN"/>
    <property type="match status" value="1"/>
</dbReference>
<gene>
    <name evidence="8" type="ORF">G3M56_013585</name>
</gene>
<dbReference type="Proteomes" id="UP000475117">
    <property type="component" value="Chromosome"/>
</dbReference>
<dbReference type="Gene3D" id="1.20.1250.20">
    <property type="entry name" value="MFS general substrate transporter like domains"/>
    <property type="match status" value="1"/>
</dbReference>
<evidence type="ECO:0000256" key="4">
    <source>
        <dbReference type="ARBA" id="ARBA00022692"/>
    </source>
</evidence>
<evidence type="ECO:0000313" key="8">
    <source>
        <dbReference type="EMBL" id="QQL44890.1"/>
    </source>
</evidence>
<accession>A0A6B3LD69</accession>
<protein>
    <submittedName>
        <fullName evidence="8">MFS transporter</fullName>
    </submittedName>
</protein>
<dbReference type="SUPFAM" id="SSF69593">
    <property type="entry name" value="Glycerol-3-phosphate (1)-acyltransferase"/>
    <property type="match status" value="1"/>
</dbReference>
<keyword evidence="6" id="KW-0472">Membrane</keyword>
<dbReference type="AlphaFoldDB" id="A0A6B3LD69"/>
<dbReference type="GO" id="GO:0016746">
    <property type="term" value="F:acyltransferase activity"/>
    <property type="evidence" value="ECO:0007669"/>
    <property type="project" value="InterPro"/>
</dbReference>
<dbReference type="EMBL" id="CP066776">
    <property type="protein sequence ID" value="QQL44890.1"/>
    <property type="molecule type" value="Genomic_DNA"/>
</dbReference>
<dbReference type="Pfam" id="PF07690">
    <property type="entry name" value="MFS_1"/>
    <property type="match status" value="1"/>
</dbReference>
<dbReference type="GO" id="GO:0005886">
    <property type="term" value="C:plasma membrane"/>
    <property type="evidence" value="ECO:0007669"/>
    <property type="project" value="UniProtKB-SubCell"/>
</dbReference>
<dbReference type="InterPro" id="IPR036259">
    <property type="entry name" value="MFS_trans_sf"/>
</dbReference>
<dbReference type="SMART" id="SM00563">
    <property type="entry name" value="PlsC"/>
    <property type="match status" value="1"/>
</dbReference>
<dbReference type="InterPro" id="IPR002123">
    <property type="entry name" value="Plipid/glycerol_acylTrfase"/>
</dbReference>
<dbReference type="GO" id="GO:0022857">
    <property type="term" value="F:transmembrane transporter activity"/>
    <property type="evidence" value="ECO:0007669"/>
    <property type="project" value="InterPro"/>
</dbReference>
<evidence type="ECO:0000256" key="1">
    <source>
        <dbReference type="ARBA" id="ARBA00004651"/>
    </source>
</evidence>
<dbReference type="CDD" id="cd06173">
    <property type="entry name" value="MFS_MefA_like"/>
    <property type="match status" value="1"/>
</dbReference>
<keyword evidence="2" id="KW-0813">Transport</keyword>
<sequence>MDPETENHQEDWPSFRGLLSVQTLNALNDNVVKFLLIGVALNLGIVWAVPGSGYAMPFQHVLGALAALTFIVFSPLAGWFSDRYSKAGVIVSCMWLQLLCFLIIAGSLYAEWIWGAVIGFVLISIQSVIFSPAKVGIVKELLGSSRLGAAAGWMQMWVIVAIIAGSALGGSVYDGLTGSLGPWSAAAAPMAALFVVSIAAVIVSRRIRRTPAHDPKPFSPAILTKQFHYFAELCAEKRQRRSALGKAYFWGVGMFILLVVTEKADQIAGGTSEAGRIAGQMMAWMGLGVAIGGAFTAAVSKRRIQLGIVPIGGAFFALSMAVLPWAGEPGEWLYIAVLFVLGFAGSCFLTPLNAYLQDVCTPTRRGRMLAASALLDALANLGAVGVQLALRDGLNLSINAQLLVAAVATGLVTLYTMRLLPLDTLKALVLPVVRVVYGVRSHHPDNVPANGPVLLTANHVSYVDAFIVMAACHRPVRFLMLKSYYDMWWANWAFRIGGAIPIDTSKNASAAIKACVDALNNDEVVCIFPEGKLTRHGGMNEFKRGMEIIAKRSGAKVVPVALAGLYGSFFSHWGKGMMKGRSKRFPLKVDVTFAQLLNADDARAADVQQTIQRMLDEGGREG</sequence>
<evidence type="ECO:0000256" key="2">
    <source>
        <dbReference type="ARBA" id="ARBA00022448"/>
    </source>
</evidence>
<dbReference type="Pfam" id="PF01553">
    <property type="entry name" value="Acyltransferase"/>
    <property type="match status" value="1"/>
</dbReference>
<dbReference type="InterPro" id="IPR011701">
    <property type="entry name" value="MFS"/>
</dbReference>
<dbReference type="RefSeq" id="WP_164364723.1">
    <property type="nucleotide sequence ID" value="NZ_CP066776.1"/>
</dbReference>
<keyword evidence="5" id="KW-1133">Transmembrane helix</keyword>
<dbReference type="CDD" id="cd07989">
    <property type="entry name" value="LPLAT_AGPAT-like"/>
    <property type="match status" value="1"/>
</dbReference>
<evidence type="ECO:0000256" key="6">
    <source>
        <dbReference type="ARBA" id="ARBA00023136"/>
    </source>
</evidence>
<proteinExistence type="predicted"/>
<keyword evidence="4" id="KW-0812">Transmembrane</keyword>
<comment type="subcellular location">
    <subcellularLocation>
        <location evidence="1">Cell membrane</location>
        <topology evidence="1">Multi-pass membrane protein</topology>
    </subcellularLocation>
</comment>